<evidence type="ECO:0000256" key="1">
    <source>
        <dbReference type="ARBA" id="ARBA00022741"/>
    </source>
</evidence>
<organism evidence="11 12">
    <name type="scientific">Eubacterium uniforme</name>
    <dbReference type="NCBI Taxonomy" id="39495"/>
    <lineage>
        <taxon>Bacteria</taxon>
        <taxon>Bacillati</taxon>
        <taxon>Bacillota</taxon>
        <taxon>Clostridia</taxon>
        <taxon>Eubacteriales</taxon>
        <taxon>Eubacteriaceae</taxon>
        <taxon>Eubacterium</taxon>
    </lineage>
</organism>
<dbReference type="SUPFAM" id="SSF52540">
    <property type="entry name" value="P-loop containing nucleoside triphosphate hydrolases"/>
    <property type="match status" value="1"/>
</dbReference>
<protein>
    <recommendedName>
        <fullName evidence="7">DNA 3'-5' helicase</fullName>
        <ecNumber evidence="7">5.6.2.4</ecNumber>
    </recommendedName>
</protein>
<evidence type="ECO:0000256" key="6">
    <source>
        <dbReference type="ARBA" id="ARBA00034617"/>
    </source>
</evidence>
<name>A0A1T4VKD3_9FIRM</name>
<dbReference type="GO" id="GO:0000725">
    <property type="term" value="P:recombinational repair"/>
    <property type="evidence" value="ECO:0007669"/>
    <property type="project" value="TreeGrafter"/>
</dbReference>
<dbReference type="Gene3D" id="3.30.2310.20">
    <property type="entry name" value="RelE-like"/>
    <property type="match status" value="1"/>
</dbReference>
<keyword evidence="4 9" id="KW-0067">ATP-binding</keyword>
<dbReference type="GO" id="GO:0003677">
    <property type="term" value="F:DNA binding"/>
    <property type="evidence" value="ECO:0007669"/>
    <property type="project" value="InterPro"/>
</dbReference>
<evidence type="ECO:0000256" key="9">
    <source>
        <dbReference type="PROSITE-ProRule" id="PRU00560"/>
    </source>
</evidence>
<comment type="catalytic activity">
    <reaction evidence="6">
        <text>Couples ATP hydrolysis with the unwinding of duplex DNA by translocating in the 3'-5' direction.</text>
        <dbReference type="EC" id="5.6.2.4"/>
    </reaction>
</comment>
<dbReference type="AlphaFoldDB" id="A0A1T4VKD3"/>
<evidence type="ECO:0000256" key="2">
    <source>
        <dbReference type="ARBA" id="ARBA00022801"/>
    </source>
</evidence>
<dbReference type="GO" id="GO:0016887">
    <property type="term" value="F:ATP hydrolysis activity"/>
    <property type="evidence" value="ECO:0007669"/>
    <property type="project" value="RHEA"/>
</dbReference>
<dbReference type="OrthoDB" id="9787585at2"/>
<dbReference type="InterPro" id="IPR035093">
    <property type="entry name" value="RelE/ParE_toxin_dom_sf"/>
</dbReference>
<dbReference type="PANTHER" id="PTHR11070">
    <property type="entry name" value="UVRD / RECB / PCRA DNA HELICASE FAMILY MEMBER"/>
    <property type="match status" value="1"/>
</dbReference>
<dbReference type="GO" id="GO:0005524">
    <property type="term" value="F:ATP binding"/>
    <property type="evidence" value="ECO:0007669"/>
    <property type="project" value="UniProtKB-UniRule"/>
</dbReference>
<dbReference type="PANTHER" id="PTHR11070:SF45">
    <property type="entry name" value="DNA 3'-5' HELICASE"/>
    <property type="match status" value="1"/>
</dbReference>
<dbReference type="GO" id="GO:0043138">
    <property type="term" value="F:3'-5' DNA helicase activity"/>
    <property type="evidence" value="ECO:0007669"/>
    <property type="project" value="UniProtKB-EC"/>
</dbReference>
<dbReference type="InterPro" id="IPR014017">
    <property type="entry name" value="DNA_helicase_UvrD-like_C"/>
</dbReference>
<evidence type="ECO:0000256" key="8">
    <source>
        <dbReference type="ARBA" id="ARBA00048988"/>
    </source>
</evidence>
<dbReference type="EC" id="5.6.2.4" evidence="7"/>
<evidence type="ECO:0000256" key="4">
    <source>
        <dbReference type="ARBA" id="ARBA00022840"/>
    </source>
</evidence>
<dbReference type="Pfam" id="PF13361">
    <property type="entry name" value="UvrD_C"/>
    <property type="match status" value="2"/>
</dbReference>
<dbReference type="Pfam" id="PF00580">
    <property type="entry name" value="UvrD-helicase"/>
    <property type="match status" value="1"/>
</dbReference>
<feature type="binding site" evidence="9">
    <location>
        <begin position="261"/>
        <end position="268"/>
    </location>
    <ligand>
        <name>ATP</name>
        <dbReference type="ChEBI" id="CHEBI:30616"/>
    </ligand>
</feature>
<accession>A0A1T4VKD3</accession>
<comment type="catalytic activity">
    <reaction evidence="8">
        <text>ATP + H2O = ADP + phosphate + H(+)</text>
        <dbReference type="Rhea" id="RHEA:13065"/>
        <dbReference type="ChEBI" id="CHEBI:15377"/>
        <dbReference type="ChEBI" id="CHEBI:15378"/>
        <dbReference type="ChEBI" id="CHEBI:30616"/>
        <dbReference type="ChEBI" id="CHEBI:43474"/>
        <dbReference type="ChEBI" id="CHEBI:456216"/>
        <dbReference type="EC" id="5.6.2.4"/>
    </reaction>
</comment>
<keyword evidence="12" id="KW-1185">Reference proteome</keyword>
<dbReference type="STRING" id="39495.SAMN02745111_01095"/>
<proteinExistence type="predicted"/>
<evidence type="ECO:0000256" key="3">
    <source>
        <dbReference type="ARBA" id="ARBA00022806"/>
    </source>
</evidence>
<gene>
    <name evidence="11" type="ORF">SAMN02745111_01095</name>
</gene>
<feature type="domain" description="UvrD-like helicase ATP-binding" evidence="10">
    <location>
        <begin position="240"/>
        <end position="540"/>
    </location>
</feature>
<keyword evidence="2 9" id="KW-0378">Hydrolase</keyword>
<dbReference type="EMBL" id="FUXZ01000006">
    <property type="protein sequence ID" value="SKA65422.1"/>
    <property type="molecule type" value="Genomic_DNA"/>
</dbReference>
<keyword evidence="5" id="KW-0413">Isomerase</keyword>
<evidence type="ECO:0000313" key="11">
    <source>
        <dbReference type="EMBL" id="SKA65422.1"/>
    </source>
</evidence>
<evidence type="ECO:0000259" key="10">
    <source>
        <dbReference type="PROSITE" id="PS51198"/>
    </source>
</evidence>
<keyword evidence="3 9" id="KW-0347">Helicase</keyword>
<dbReference type="Proteomes" id="UP000190814">
    <property type="component" value="Unassembled WGS sequence"/>
</dbReference>
<evidence type="ECO:0000313" key="12">
    <source>
        <dbReference type="Proteomes" id="UP000190814"/>
    </source>
</evidence>
<dbReference type="InterPro" id="IPR000212">
    <property type="entry name" value="DNA_helicase_UvrD/REP"/>
</dbReference>
<dbReference type="PROSITE" id="PS51198">
    <property type="entry name" value="UVRD_HELICASE_ATP_BIND"/>
    <property type="match status" value="1"/>
</dbReference>
<keyword evidence="1 9" id="KW-0547">Nucleotide-binding</keyword>
<evidence type="ECO:0000256" key="5">
    <source>
        <dbReference type="ARBA" id="ARBA00023235"/>
    </source>
</evidence>
<dbReference type="InterPro" id="IPR014016">
    <property type="entry name" value="UvrD-like_ATP-bd"/>
</dbReference>
<sequence length="699" mass="80106">MNNKPTVAISSDFLTAYAALPRQKQGKVTEFFNKFKNDPMHPGINFEKINDGIDKNIYSVRIDDTYRGIIVREPKNNVYILLWVDHHDEAYDWAKRKKCSINKITGSVQIFEVQEVIEEQSVIDEPVLFSNITDDIFEKIGLPEEQLPMIKAIKTLDGLYALKDAIPEDAFEGLEWLGNGFTVEEVLSTLYPETEHVEIKEDDFVAALQTDTSKKSFVIVEGEEELQAIMQEPLEKWRIFLHPTQRKVVGKNFNGPARVLGGAGTGKTVVAMHRAKMLSANLEDDGKILFTTYTKNLAEDIKENLRKICSVEEMKRIDIINLDAWVSNFLHRQGYEYQIVYDEEVDKAWREAIAIAGGDLSFVENFYKDEWIKVVQSQEVYDKVSYCKASRIGRGVRLDRKVRMQIWDVFDEYQNIMNERMQRDVETAMYECRKILESKNLIGQYTSIIVDEGQDLSPSAFRLLRALAGDEHQNDIFIVGDSHQRIYRNKAVLSKCGINIRGRSSYLRINYRTTEEIRKFAFGLLNGVSFDDLDEDYDNGKGCQSLTHGDKPEIKEFSTPEEELDYLVNRIHELENVGVEQKNICIVARTHKLLDNYIAGLQRAGIKSFEIKANKTDDRSFEGVRIATMHRVKGLEFDHVFAVAVNKKVLPFGTRADFEDDISLEEFRTGEKCLLYVALTRARKSACVSCYGGLSELIV</sequence>
<evidence type="ECO:0000256" key="7">
    <source>
        <dbReference type="ARBA" id="ARBA00034808"/>
    </source>
</evidence>
<dbReference type="InterPro" id="IPR027417">
    <property type="entry name" value="P-loop_NTPase"/>
</dbReference>
<dbReference type="Gene3D" id="3.40.50.300">
    <property type="entry name" value="P-loop containing nucleotide triphosphate hydrolases"/>
    <property type="match status" value="2"/>
</dbReference>
<dbReference type="SUPFAM" id="SSF143011">
    <property type="entry name" value="RelE-like"/>
    <property type="match status" value="1"/>
</dbReference>
<reference evidence="11 12" key="1">
    <citation type="submission" date="2017-02" db="EMBL/GenBank/DDBJ databases">
        <authorList>
            <person name="Peterson S.W."/>
        </authorList>
    </citation>
    <scope>NUCLEOTIDE SEQUENCE [LARGE SCALE GENOMIC DNA]</scope>
    <source>
        <strain evidence="11 12">ATCC 35992</strain>
    </source>
</reference>
<dbReference type="RefSeq" id="WP_078765969.1">
    <property type="nucleotide sequence ID" value="NZ_FUXZ01000006.1"/>
</dbReference>